<dbReference type="SUPFAM" id="SSF89796">
    <property type="entry name" value="CoA-transferase family III (CaiB/BaiF)"/>
    <property type="match status" value="1"/>
</dbReference>
<dbReference type="InterPro" id="IPR023606">
    <property type="entry name" value="CoA-Trfase_III_dom_1_sf"/>
</dbReference>
<feature type="compositionally biased region" description="Basic and acidic residues" evidence="1">
    <location>
        <begin position="67"/>
        <end position="80"/>
    </location>
</feature>
<dbReference type="AlphaFoldDB" id="X8E4V6"/>
<evidence type="ECO:0000256" key="1">
    <source>
        <dbReference type="SAM" id="MobiDB-lite"/>
    </source>
</evidence>
<organism evidence="2">
    <name type="scientific">Mycobacterium xenopi 4042</name>
    <dbReference type="NCBI Taxonomy" id="1299334"/>
    <lineage>
        <taxon>Bacteria</taxon>
        <taxon>Bacillati</taxon>
        <taxon>Actinomycetota</taxon>
        <taxon>Actinomycetes</taxon>
        <taxon>Mycobacteriales</taxon>
        <taxon>Mycobacteriaceae</taxon>
        <taxon>Mycobacterium</taxon>
    </lineage>
</organism>
<proteinExistence type="predicted"/>
<feature type="region of interest" description="Disordered" evidence="1">
    <location>
        <begin position="346"/>
        <end position="425"/>
    </location>
</feature>
<dbReference type="PANTHER" id="PTHR48228:SF2">
    <property type="entry name" value="E-CINNAMOYL-COA:R-PHENYLLACTATE COA TRANSFERASE LARGE SUBUNIT"/>
    <property type="match status" value="1"/>
</dbReference>
<sequence length="425" mass="46138">MELASWTYVPAAGVALADWGADVIKVESVTSGDPEDRSSSGFHPPSRTRRHRLHPRVEQSRQTQHRTGSEDRHRSRDLRPAPRSGRRAAHQLAAGGIGAGPPDGRRHSALQSEHHHRARNRTGVRGPDRDRGGFDAATYLARGGVAYTLTPFGTEHPAVQGPAFGDLQAGITLAGGICGALFHRQRTGEPTIVDSSLLAQAMWSIAPSISVADLFDVDGIPGAAPGLAINPLVNRYKTKDGRWIQLVFLQPDKFWAGFCQRIGLPELATDERFVPSSNLITNAAEATAIISAKFAEHDLAHWREALAEEPGVWAPLATPEKCFTTRRRSPMVTSSLMPTTVVSSTKWSQHQCNSTRRRHRRREHPSMASTPRKSCWSLAMTGTTSPRPKTAARSCNGEQTQSPAKNKGFGDFASARATPCRGAPA</sequence>
<name>X8E4V6_MYCXE</name>
<keyword evidence="2" id="KW-0808">Transferase</keyword>
<dbReference type="InterPro" id="IPR003673">
    <property type="entry name" value="CoA-Trfase_fam_III"/>
</dbReference>
<dbReference type="EMBL" id="JAOB01000010">
    <property type="protein sequence ID" value="EUA75251.1"/>
    <property type="molecule type" value="Genomic_DNA"/>
</dbReference>
<dbReference type="PANTHER" id="PTHR48228">
    <property type="entry name" value="SUCCINYL-COA--D-CITRAMALATE COA-TRANSFERASE"/>
    <property type="match status" value="1"/>
</dbReference>
<dbReference type="InterPro" id="IPR050509">
    <property type="entry name" value="CoA-transferase_III"/>
</dbReference>
<dbReference type="Gene3D" id="3.30.1540.10">
    <property type="entry name" value="formyl-coa transferase, domain 3"/>
    <property type="match status" value="1"/>
</dbReference>
<feature type="region of interest" description="Disordered" evidence="1">
    <location>
        <begin position="29"/>
        <end position="131"/>
    </location>
</feature>
<dbReference type="PATRIC" id="fig|1299334.3.peg.652"/>
<dbReference type="Pfam" id="PF02515">
    <property type="entry name" value="CoA_transf_3"/>
    <property type="match status" value="2"/>
</dbReference>
<dbReference type="Gene3D" id="3.40.50.10540">
    <property type="entry name" value="Crotonobetainyl-coa:carnitine coa-transferase, domain 1"/>
    <property type="match status" value="2"/>
</dbReference>
<accession>X8E4V6</accession>
<reference evidence="2" key="1">
    <citation type="submission" date="2014-01" db="EMBL/GenBank/DDBJ databases">
        <authorList>
            <person name="Brown-Elliot B."/>
            <person name="Wallace R."/>
            <person name="Lenaerts A."/>
            <person name="Ordway D."/>
            <person name="DeGroote M.A."/>
            <person name="Parker T."/>
            <person name="Sizemore C."/>
            <person name="Tallon L.J."/>
            <person name="Sadzewicz L.K."/>
            <person name="Sengamalay N."/>
            <person name="Fraser C.M."/>
            <person name="Hine E."/>
            <person name="Shefchek K.A."/>
            <person name="Das S.P."/>
            <person name="Tettelin H."/>
        </authorList>
    </citation>
    <scope>NUCLEOTIDE SEQUENCE [LARGE SCALE GENOMIC DNA]</scope>
    <source>
        <strain evidence="2">4042</strain>
    </source>
</reference>
<comment type="caution">
    <text evidence="2">The sequence shown here is derived from an EMBL/GenBank/DDBJ whole genome shotgun (WGS) entry which is preliminary data.</text>
</comment>
<dbReference type="InterPro" id="IPR044855">
    <property type="entry name" value="CoA-Trfase_III_dom3_sf"/>
</dbReference>
<evidence type="ECO:0000313" key="2">
    <source>
        <dbReference type="EMBL" id="EUA75251.1"/>
    </source>
</evidence>
<gene>
    <name evidence="2" type="ORF">I553_3143</name>
</gene>
<protein>
    <submittedName>
        <fullName evidence="2">CoA-transferase III family protein</fullName>
    </submittedName>
</protein>
<dbReference type="GO" id="GO:0016740">
    <property type="term" value="F:transferase activity"/>
    <property type="evidence" value="ECO:0007669"/>
    <property type="project" value="UniProtKB-KW"/>
</dbReference>